<gene>
    <name evidence="2" type="ORF">Nans01_00250</name>
</gene>
<evidence type="ECO:0000256" key="1">
    <source>
        <dbReference type="SAM" id="MobiDB-lite"/>
    </source>
</evidence>
<protein>
    <submittedName>
        <fullName evidence="2">Uncharacterized protein</fullName>
    </submittedName>
</protein>
<evidence type="ECO:0000313" key="3">
    <source>
        <dbReference type="Proteomes" id="UP001165092"/>
    </source>
</evidence>
<dbReference type="Proteomes" id="UP001165092">
    <property type="component" value="Unassembled WGS sequence"/>
</dbReference>
<feature type="compositionally biased region" description="Basic and acidic residues" evidence="1">
    <location>
        <begin position="17"/>
        <end position="46"/>
    </location>
</feature>
<keyword evidence="3" id="KW-1185">Reference proteome</keyword>
<name>A0A9W6P1W4_9ACTN</name>
<feature type="compositionally biased region" description="Low complexity" evidence="1">
    <location>
        <begin position="73"/>
        <end position="83"/>
    </location>
</feature>
<dbReference type="AlphaFoldDB" id="A0A9W6P1W4"/>
<evidence type="ECO:0000313" key="2">
    <source>
        <dbReference type="EMBL" id="GLU45674.1"/>
    </source>
</evidence>
<organism evidence="2 3">
    <name type="scientific">Nocardiopsis ansamitocini</name>
    <dbReference type="NCBI Taxonomy" id="1670832"/>
    <lineage>
        <taxon>Bacteria</taxon>
        <taxon>Bacillati</taxon>
        <taxon>Actinomycetota</taxon>
        <taxon>Actinomycetes</taxon>
        <taxon>Streptosporangiales</taxon>
        <taxon>Nocardiopsidaceae</taxon>
        <taxon>Nocardiopsis</taxon>
    </lineage>
</organism>
<reference evidence="2" key="1">
    <citation type="submission" date="2023-02" db="EMBL/GenBank/DDBJ databases">
        <title>Nocardiopsis ansamitocini NBRC 112285.</title>
        <authorList>
            <person name="Ichikawa N."/>
            <person name="Sato H."/>
            <person name="Tonouchi N."/>
        </authorList>
    </citation>
    <scope>NUCLEOTIDE SEQUENCE</scope>
    <source>
        <strain evidence="2">NBRC 112285</strain>
    </source>
</reference>
<accession>A0A9W6P1W4</accession>
<proteinExistence type="predicted"/>
<dbReference type="EMBL" id="BSQG01000001">
    <property type="protein sequence ID" value="GLU45674.1"/>
    <property type="molecule type" value="Genomic_DNA"/>
</dbReference>
<feature type="compositionally biased region" description="Polar residues" evidence="1">
    <location>
        <begin position="90"/>
        <end position="103"/>
    </location>
</feature>
<sequence>MPPAVEHGHLPTTRQRLVGDRTTDELRSTQYQKSHEGHSAPDRSSWDRYLLSADPPRAEAPVPATTVSGPGGAVAVRGGVSAPPRDDITNSDSGTAVPPTTLTDGDGEHVVVDGQKPPAGSTPVGGSIPRPVATAEAERGGAPRSGWGAPGRAAS</sequence>
<comment type="caution">
    <text evidence="2">The sequence shown here is derived from an EMBL/GenBank/DDBJ whole genome shotgun (WGS) entry which is preliminary data.</text>
</comment>
<feature type="region of interest" description="Disordered" evidence="1">
    <location>
        <begin position="1"/>
        <end position="155"/>
    </location>
</feature>